<dbReference type="Gene3D" id="3.30.710.10">
    <property type="entry name" value="Potassium Channel Kv1.1, Chain A"/>
    <property type="match status" value="1"/>
</dbReference>
<dbReference type="SUPFAM" id="SSF52317">
    <property type="entry name" value="Class I glutamine amidotransferase-like"/>
    <property type="match status" value="1"/>
</dbReference>
<dbReference type="Gene3D" id="1.25.40.420">
    <property type="match status" value="1"/>
</dbReference>
<protein>
    <submittedName>
        <fullName evidence="2">Btb (Poz) domain-containing 2a-related</fullName>
    </submittedName>
</protein>
<reference evidence="2" key="1">
    <citation type="submission" date="2022-08" db="EMBL/GenBank/DDBJ databases">
        <title>Novel sulphate-reducing endosymbionts in the free-living metamonad Anaeramoeba.</title>
        <authorList>
            <person name="Jerlstrom-Hultqvist J."/>
            <person name="Cepicka I."/>
            <person name="Gallot-Lavallee L."/>
            <person name="Salas-Leiva D."/>
            <person name="Curtis B.A."/>
            <person name="Zahonova K."/>
            <person name="Pipaliya S."/>
            <person name="Dacks J."/>
            <person name="Roger A.J."/>
        </authorList>
    </citation>
    <scope>NUCLEOTIDE SEQUENCE</scope>
    <source>
        <strain evidence="2">Busselton2</strain>
    </source>
</reference>
<dbReference type="PANTHER" id="PTHR45774">
    <property type="entry name" value="BTB/POZ DOMAIN-CONTAINING"/>
    <property type="match status" value="1"/>
</dbReference>
<accession>A0AAV7Y850</accession>
<evidence type="ECO:0000313" key="2">
    <source>
        <dbReference type="EMBL" id="KAJ3424774.1"/>
    </source>
</evidence>
<dbReference type="EMBL" id="JANTQA010000070">
    <property type="protein sequence ID" value="KAJ3424774.1"/>
    <property type="molecule type" value="Genomic_DNA"/>
</dbReference>
<feature type="domain" description="BTB" evidence="1">
    <location>
        <begin position="19"/>
        <end position="92"/>
    </location>
</feature>
<dbReference type="InterPro" id="IPR011333">
    <property type="entry name" value="SKP1/BTB/POZ_sf"/>
</dbReference>
<dbReference type="SUPFAM" id="SSF54695">
    <property type="entry name" value="POZ domain"/>
    <property type="match status" value="1"/>
</dbReference>
<dbReference type="CDD" id="cd18186">
    <property type="entry name" value="BTB_POZ_ZBTB_KLHL-like"/>
    <property type="match status" value="1"/>
</dbReference>
<gene>
    <name evidence="2" type="ORF">M0812_27200</name>
</gene>
<comment type="caution">
    <text evidence="2">The sequence shown here is derived from an EMBL/GenBank/DDBJ whole genome shotgun (WGS) entry which is preliminary data.</text>
</comment>
<dbReference type="PROSITE" id="PS50097">
    <property type="entry name" value="BTB"/>
    <property type="match status" value="1"/>
</dbReference>
<evidence type="ECO:0000313" key="3">
    <source>
        <dbReference type="Proteomes" id="UP001146793"/>
    </source>
</evidence>
<dbReference type="InterPro" id="IPR000210">
    <property type="entry name" value="BTB/POZ_dom"/>
</dbReference>
<organism evidence="2 3">
    <name type="scientific">Anaeramoeba flamelloides</name>
    <dbReference type="NCBI Taxonomy" id="1746091"/>
    <lineage>
        <taxon>Eukaryota</taxon>
        <taxon>Metamonada</taxon>
        <taxon>Anaeramoebidae</taxon>
        <taxon>Anaeramoeba</taxon>
    </lineage>
</organism>
<dbReference type="Pfam" id="PF00651">
    <property type="entry name" value="BTB"/>
    <property type="match status" value="1"/>
</dbReference>
<name>A0AAV7Y850_9EUKA</name>
<dbReference type="SMART" id="SM00875">
    <property type="entry name" value="BACK"/>
    <property type="match status" value="1"/>
</dbReference>
<sequence>MTQTIDQVFGEYINNQELADLKFIVGEKKDVLYAHKFVISLISPFWKELFYSQDYEDEETIGVTELTLPDIDTESFQVFLEYAYKRHIDVKEDQIFKLLNVADKYEIDELKTYCNDLFQKSLNKTNCISYYENGNQRGIEDWTKLAMSYIEEHSNVILENEYCFQKLTIETIKVVLGLKKLFAKEIHIFKSLLRWTEYQKETKYKDDEKVTIKTVFAEFTDLIKLDLMSFQDLEEVKKSGIYPVQLLLEHAIKLSQTYKLVVKPLTRAGPQLEDLKVLLLGTCRRGFERLEHLKESMMSGGIENVDIVNIENTTPTYEKMNEYDTVVVRGRNGAAMNNSTVLGNNLARYVEGGKGVTVIAINSLINNDSYRLNGRIVNEGFIPLAIGERMQHDQRELGEVHLPEHPIMEGVQTFKTKDYTHVIGTNEINGGTLIASWNNGFPLITEKTQQEGCGTVVCLNFHPISTKMTNDCGKAWLQETDGAKIIANSIKYVGMKWFEK</sequence>
<dbReference type="SMART" id="SM00225">
    <property type="entry name" value="BTB"/>
    <property type="match status" value="1"/>
</dbReference>
<dbReference type="InterPro" id="IPR011705">
    <property type="entry name" value="BACK"/>
</dbReference>
<dbReference type="Gene3D" id="3.40.50.880">
    <property type="match status" value="1"/>
</dbReference>
<dbReference type="PANTHER" id="PTHR45774:SF3">
    <property type="entry name" value="BTB (POZ) DOMAIN-CONTAINING 2B-RELATED"/>
    <property type="match status" value="1"/>
</dbReference>
<dbReference type="InterPro" id="IPR029062">
    <property type="entry name" value="Class_I_gatase-like"/>
</dbReference>
<dbReference type="Pfam" id="PF07707">
    <property type="entry name" value="BACK"/>
    <property type="match status" value="1"/>
</dbReference>
<evidence type="ECO:0000259" key="1">
    <source>
        <dbReference type="PROSITE" id="PS50097"/>
    </source>
</evidence>
<proteinExistence type="predicted"/>
<dbReference type="Proteomes" id="UP001146793">
    <property type="component" value="Unassembled WGS sequence"/>
</dbReference>
<dbReference type="AlphaFoldDB" id="A0AAV7Y850"/>